<comment type="caution">
    <text evidence="1">The sequence shown here is derived from an EMBL/GenBank/DDBJ whole genome shotgun (WGS) entry which is preliminary data.</text>
</comment>
<reference evidence="1" key="1">
    <citation type="submission" date="2019-08" db="EMBL/GenBank/DDBJ databases">
        <authorList>
            <person name="Kucharzyk K."/>
            <person name="Murdoch R.W."/>
            <person name="Higgins S."/>
            <person name="Loffler F."/>
        </authorList>
    </citation>
    <scope>NUCLEOTIDE SEQUENCE</scope>
</reference>
<sequence>MFSGILFDPLPVQPVAIRDGIEYRIVNPVEMPLCVFAMLGVTEGFFAETDLLLCGQGQPFTRKALSAHGIEGFLGHLAGDGFGR</sequence>
<proteinExistence type="predicted"/>
<dbReference type="EMBL" id="VSSQ01025846">
    <property type="protein sequence ID" value="MPM74260.1"/>
    <property type="molecule type" value="Genomic_DNA"/>
</dbReference>
<accession>A0A645CBG1</accession>
<dbReference type="AlphaFoldDB" id="A0A645CBG1"/>
<name>A0A645CBG1_9ZZZZ</name>
<gene>
    <name evidence="1" type="ORF">SDC9_121245</name>
</gene>
<protein>
    <submittedName>
        <fullName evidence="1">Uncharacterized protein</fullName>
    </submittedName>
</protein>
<evidence type="ECO:0000313" key="1">
    <source>
        <dbReference type="EMBL" id="MPM74260.1"/>
    </source>
</evidence>
<organism evidence="1">
    <name type="scientific">bioreactor metagenome</name>
    <dbReference type="NCBI Taxonomy" id="1076179"/>
    <lineage>
        <taxon>unclassified sequences</taxon>
        <taxon>metagenomes</taxon>
        <taxon>ecological metagenomes</taxon>
    </lineage>
</organism>